<dbReference type="Proteomes" id="UP001176941">
    <property type="component" value="Chromosome 11"/>
</dbReference>
<gene>
    <name evidence="2" type="ORF">MRATA1EN1_LOCUS2898</name>
</gene>
<reference evidence="2" key="1">
    <citation type="submission" date="2023-04" db="EMBL/GenBank/DDBJ databases">
        <authorList>
            <consortium name="ELIXIR-Norway"/>
        </authorList>
    </citation>
    <scope>NUCLEOTIDE SEQUENCE [LARGE SCALE GENOMIC DNA]</scope>
</reference>
<sequence length="172" mass="19571">MRARRLQVTAVKQLPVGKRGEKRGRQPRPEPHSAACEFSQGGICQVDKVEEGATELKLQDGETEVLNLHCVCCALCVWETGLELQSRAPGCHPKRLCCLSVEDTSSSFFASFLVESLEFSVHNIWRRKWQPTLIFLPGEYHGQKNMVDYNPWVCTELETTEATKQHTKYHII</sequence>
<evidence type="ECO:0000256" key="1">
    <source>
        <dbReference type="SAM" id="MobiDB-lite"/>
    </source>
</evidence>
<accession>A0ABN8Y0I9</accession>
<name>A0ABN8Y0I9_RANTA</name>
<feature type="region of interest" description="Disordered" evidence="1">
    <location>
        <begin position="16"/>
        <end position="36"/>
    </location>
</feature>
<organism evidence="2 3">
    <name type="scientific">Rangifer tarandus platyrhynchus</name>
    <name type="common">Svalbard reindeer</name>
    <dbReference type="NCBI Taxonomy" id="3082113"/>
    <lineage>
        <taxon>Eukaryota</taxon>
        <taxon>Metazoa</taxon>
        <taxon>Chordata</taxon>
        <taxon>Craniata</taxon>
        <taxon>Vertebrata</taxon>
        <taxon>Euteleostomi</taxon>
        <taxon>Mammalia</taxon>
        <taxon>Eutheria</taxon>
        <taxon>Laurasiatheria</taxon>
        <taxon>Artiodactyla</taxon>
        <taxon>Ruminantia</taxon>
        <taxon>Pecora</taxon>
        <taxon>Cervidae</taxon>
        <taxon>Odocoileinae</taxon>
        <taxon>Rangifer</taxon>
    </lineage>
</organism>
<proteinExistence type="predicted"/>
<evidence type="ECO:0000313" key="3">
    <source>
        <dbReference type="Proteomes" id="UP001176941"/>
    </source>
</evidence>
<protein>
    <submittedName>
        <fullName evidence="2">Uncharacterized protein</fullName>
    </submittedName>
</protein>
<evidence type="ECO:0000313" key="2">
    <source>
        <dbReference type="EMBL" id="CAI9153936.1"/>
    </source>
</evidence>
<keyword evidence="3" id="KW-1185">Reference proteome</keyword>
<dbReference type="EMBL" id="OX459947">
    <property type="protein sequence ID" value="CAI9153936.1"/>
    <property type="molecule type" value="Genomic_DNA"/>
</dbReference>